<evidence type="ECO:0000259" key="1">
    <source>
        <dbReference type="Pfam" id="PF00561"/>
    </source>
</evidence>
<dbReference type="EMBL" id="JAFIMR010000063">
    <property type="protein sequence ID" value="KAI1852161.1"/>
    <property type="molecule type" value="Genomic_DNA"/>
</dbReference>
<dbReference type="OrthoDB" id="19657at2759"/>
<dbReference type="InterPro" id="IPR029058">
    <property type="entry name" value="AB_hydrolase_fold"/>
</dbReference>
<evidence type="ECO:0000313" key="3">
    <source>
        <dbReference type="Proteomes" id="UP000829685"/>
    </source>
</evidence>
<protein>
    <recommendedName>
        <fullName evidence="1">AB hydrolase-1 domain-containing protein</fullName>
    </recommendedName>
</protein>
<accession>A0A9Q0AI20</accession>
<dbReference type="Proteomes" id="UP000829685">
    <property type="component" value="Unassembled WGS sequence"/>
</dbReference>
<dbReference type="Gene3D" id="3.40.50.1820">
    <property type="entry name" value="alpha/beta hydrolase"/>
    <property type="match status" value="1"/>
</dbReference>
<reference evidence="2" key="1">
    <citation type="submission" date="2021-03" db="EMBL/GenBank/DDBJ databases">
        <title>Revisited historic fungal species revealed as producer of novel bioactive compounds through whole genome sequencing and comparative genomics.</title>
        <authorList>
            <person name="Vignolle G.A."/>
            <person name="Hochenegger N."/>
            <person name="Mach R.L."/>
            <person name="Mach-Aigner A.R."/>
            <person name="Javad Rahimi M."/>
            <person name="Salim K.A."/>
            <person name="Chan C.M."/>
            <person name="Lim L.B.L."/>
            <person name="Cai F."/>
            <person name="Druzhinina I.S."/>
            <person name="U'Ren J.M."/>
            <person name="Derntl C."/>
        </authorList>
    </citation>
    <scope>NUCLEOTIDE SEQUENCE</scope>
    <source>
        <strain evidence="2">TUCIM 5799</strain>
    </source>
</reference>
<comment type="caution">
    <text evidence="2">The sequence shown here is derived from an EMBL/GenBank/DDBJ whole genome shotgun (WGS) entry which is preliminary data.</text>
</comment>
<dbReference type="InterPro" id="IPR000073">
    <property type="entry name" value="AB_hydrolase_1"/>
</dbReference>
<gene>
    <name evidence="2" type="ORF">JX265_013132</name>
</gene>
<feature type="domain" description="AB hydrolase-1" evidence="1">
    <location>
        <begin position="356"/>
        <end position="634"/>
    </location>
</feature>
<sequence>MDNDWMNEYFDFGAASLPPDASQASQFCPVEDMEQNFNEMPQLTYDLLAAAIIDQYTEIDALIDQTIPSELAQDYETASFGEFNLEVPFQQYATGDAPVAYPGFGNPDVPDNQHLGVSYPADLNTSLLDQSPWQNFPVAGQDDLFPSTWNSDNQQLASAQETFSWVGDMGTVLDDAYSQHRLMQAKVPSQFYPGVITATDGLGRPILIPVEDGFCFGNPPANSSDDDYPEANALEAHELNGAQGQQAQQADEIDTLFERLKGHYGMLKQMSGTLRELAKAGESYKLTLTIRSAKSEWNKLAALVKTSITSTRPLVGEIKKLPAFPTASWKLEPHRRGLLPVGADRGAPVDIDWEIHGEGSIKVLWICGLGFLKTSYQRQTMHFGHDNGDKYSVLIVDNRGMGRSGKPLSRYSTSVMARDIIEVLDHVGWTAPRQVNVCGLSMGGMIAQELGFLIPDRISTLNLLGTAAQIENTTSFTENMVNRITMLLPKSLDRSIEYAASKLFGSEYLDQPDNASVPTAATSKAILPPGGEYLKFKTNFERFAAQEIHKQMDTEGFTRKGFLLQLIAAGWHHKSPAQLKEMGDKVGRERILVMHGTEDGMITLPHGKKLIEYLQPGAGLIIEGMGHAPIVERPDWLAKTLEERFSIAEDLNSRLSN</sequence>
<dbReference type="InterPro" id="IPR050471">
    <property type="entry name" value="AB_hydrolase"/>
</dbReference>
<proteinExistence type="predicted"/>
<name>A0A9Q0AI20_9PEZI</name>
<dbReference type="Pfam" id="PF00561">
    <property type="entry name" value="Abhydrolase_1"/>
    <property type="match status" value="1"/>
</dbReference>
<dbReference type="PANTHER" id="PTHR43433">
    <property type="entry name" value="HYDROLASE, ALPHA/BETA FOLD FAMILY PROTEIN"/>
    <property type="match status" value="1"/>
</dbReference>
<organism evidence="2 3">
    <name type="scientific">Neoarthrinium moseri</name>
    <dbReference type="NCBI Taxonomy" id="1658444"/>
    <lineage>
        <taxon>Eukaryota</taxon>
        <taxon>Fungi</taxon>
        <taxon>Dikarya</taxon>
        <taxon>Ascomycota</taxon>
        <taxon>Pezizomycotina</taxon>
        <taxon>Sordariomycetes</taxon>
        <taxon>Xylariomycetidae</taxon>
        <taxon>Amphisphaeriales</taxon>
        <taxon>Apiosporaceae</taxon>
        <taxon>Neoarthrinium</taxon>
    </lineage>
</organism>
<keyword evidence="3" id="KW-1185">Reference proteome</keyword>
<dbReference type="AlphaFoldDB" id="A0A9Q0AI20"/>
<dbReference type="SUPFAM" id="SSF53474">
    <property type="entry name" value="alpha/beta-Hydrolases"/>
    <property type="match status" value="1"/>
</dbReference>
<dbReference type="PANTHER" id="PTHR43433:SF5">
    <property type="entry name" value="AB HYDROLASE-1 DOMAIN-CONTAINING PROTEIN"/>
    <property type="match status" value="1"/>
</dbReference>
<evidence type="ECO:0000313" key="2">
    <source>
        <dbReference type="EMBL" id="KAI1852161.1"/>
    </source>
</evidence>